<dbReference type="RefSeq" id="WP_126351866.1">
    <property type="nucleotide sequence ID" value="NZ_CP086380.1"/>
</dbReference>
<feature type="domain" description="Suppressor of fused-like" evidence="1">
    <location>
        <begin position="39"/>
        <end position="181"/>
    </location>
</feature>
<dbReference type="Proteomes" id="UP000277766">
    <property type="component" value="Unassembled WGS sequence"/>
</dbReference>
<evidence type="ECO:0000313" key="2">
    <source>
        <dbReference type="EMBL" id="RTR27743.1"/>
    </source>
</evidence>
<keyword evidence="3" id="KW-1185">Reference proteome</keyword>
<evidence type="ECO:0000259" key="1">
    <source>
        <dbReference type="Pfam" id="PF05076"/>
    </source>
</evidence>
<evidence type="ECO:0000313" key="3">
    <source>
        <dbReference type="Proteomes" id="UP000277766"/>
    </source>
</evidence>
<sequence>MGSSEPVVNGLGERWLDHFMAFLGEYDEVRRYPGAVGTVQVLSFPQAITECVVFASLGFSRLHPETEVYTVADTAFDVMPDLLGNILTFWLASGGHSLQRGMWLEISAILSPDFITLTGKTAVYFTAPHGLPESFTAPALRPVQMILISAAELEMLRCDDVNAFEDMLEAQEVDVFDLRRPSL</sequence>
<protein>
    <recommendedName>
        <fullName evidence="1">Suppressor of fused-like domain-containing protein</fullName>
    </recommendedName>
</protein>
<proteinExistence type="predicted"/>
<gene>
    <name evidence="2" type="ORF">EJ104_06045</name>
</gene>
<dbReference type="Pfam" id="PF05076">
    <property type="entry name" value="SUFU"/>
    <property type="match status" value="1"/>
</dbReference>
<dbReference type="InterPro" id="IPR020941">
    <property type="entry name" value="SUFU-like_domain"/>
</dbReference>
<organism evidence="2 3">
    <name type="scientific">Deinococcus radiophilus</name>
    <dbReference type="NCBI Taxonomy" id="32062"/>
    <lineage>
        <taxon>Bacteria</taxon>
        <taxon>Thermotogati</taxon>
        <taxon>Deinococcota</taxon>
        <taxon>Deinococci</taxon>
        <taxon>Deinococcales</taxon>
        <taxon>Deinococcaceae</taxon>
        <taxon>Deinococcus</taxon>
    </lineage>
</organism>
<name>A0A431VX11_9DEIO</name>
<accession>A0A431VX11</accession>
<dbReference type="EMBL" id="RXPE01000009">
    <property type="protein sequence ID" value="RTR27743.1"/>
    <property type="molecule type" value="Genomic_DNA"/>
</dbReference>
<reference evidence="2 3" key="1">
    <citation type="submission" date="2018-12" db="EMBL/GenBank/DDBJ databases">
        <title>Deinococcus radiophilus ATCC 27603 genome sequencing and assembly.</title>
        <authorList>
            <person name="Maclea K.S."/>
            <person name="Maynard C.R."/>
        </authorList>
    </citation>
    <scope>NUCLEOTIDE SEQUENCE [LARGE SCALE GENOMIC DNA]</scope>
    <source>
        <strain evidence="2 3">ATCC 27603</strain>
    </source>
</reference>
<dbReference type="AlphaFoldDB" id="A0A431VX11"/>
<comment type="caution">
    <text evidence="2">The sequence shown here is derived from an EMBL/GenBank/DDBJ whole genome shotgun (WGS) entry which is preliminary data.</text>
</comment>